<dbReference type="RefSeq" id="WP_110344218.1">
    <property type="nucleotide sequence ID" value="NZ_MASU01000039.1"/>
</dbReference>
<dbReference type="AlphaFoldDB" id="A0A318L886"/>
<reference evidence="2 3" key="1">
    <citation type="submission" date="2016-07" db="EMBL/GenBank/DDBJ databases">
        <title>Draft genome sequence of Prauserella sp. YIM 121212, isolated from alkaline soil.</title>
        <authorList>
            <person name="Ruckert C."/>
            <person name="Albersmeier A."/>
            <person name="Jiang C.-L."/>
            <person name="Jiang Y."/>
            <person name="Kalinowski J."/>
            <person name="Schneider O."/>
            <person name="Winkler A."/>
            <person name="Zotchev S.B."/>
        </authorList>
    </citation>
    <scope>NUCLEOTIDE SEQUENCE [LARGE SCALE GENOMIC DNA]</scope>
    <source>
        <strain evidence="2 3">YIM 121212</strain>
    </source>
</reference>
<sequence length="68" mass="7823">MEPEQVIPAYGQPCIECGQPAHHVEVYPQGRRYVHSDRRIRPCTRLAATSRTEHPQIPPHSNRPGRTR</sequence>
<evidence type="ECO:0000313" key="3">
    <source>
        <dbReference type="Proteomes" id="UP000247892"/>
    </source>
</evidence>
<dbReference type="EMBL" id="MASU01000039">
    <property type="protein sequence ID" value="PXY16486.1"/>
    <property type="molecule type" value="Genomic_DNA"/>
</dbReference>
<gene>
    <name evidence="2" type="ORF">BA062_38775</name>
</gene>
<name>A0A318L886_9PSEU</name>
<proteinExistence type="predicted"/>
<accession>A0A318L886</accession>
<evidence type="ECO:0000256" key="1">
    <source>
        <dbReference type="SAM" id="MobiDB-lite"/>
    </source>
</evidence>
<organism evidence="2 3">
    <name type="scientific">Prauserella flavalba</name>
    <dbReference type="NCBI Taxonomy" id="1477506"/>
    <lineage>
        <taxon>Bacteria</taxon>
        <taxon>Bacillati</taxon>
        <taxon>Actinomycetota</taxon>
        <taxon>Actinomycetes</taxon>
        <taxon>Pseudonocardiales</taxon>
        <taxon>Pseudonocardiaceae</taxon>
        <taxon>Prauserella</taxon>
    </lineage>
</organism>
<protein>
    <submittedName>
        <fullName evidence="2">Uncharacterized protein</fullName>
    </submittedName>
</protein>
<dbReference type="Proteomes" id="UP000247892">
    <property type="component" value="Unassembled WGS sequence"/>
</dbReference>
<evidence type="ECO:0000313" key="2">
    <source>
        <dbReference type="EMBL" id="PXY16486.1"/>
    </source>
</evidence>
<comment type="caution">
    <text evidence="2">The sequence shown here is derived from an EMBL/GenBank/DDBJ whole genome shotgun (WGS) entry which is preliminary data.</text>
</comment>
<feature type="region of interest" description="Disordered" evidence="1">
    <location>
        <begin position="45"/>
        <end position="68"/>
    </location>
</feature>
<keyword evidence="3" id="KW-1185">Reference proteome</keyword>